<proteinExistence type="predicted"/>
<reference evidence="1 2" key="1">
    <citation type="submission" date="2024-06" db="EMBL/GenBank/DDBJ databases">
        <title>The Natural Products Discovery Center: Release of the First 8490 Sequenced Strains for Exploring Actinobacteria Biosynthetic Diversity.</title>
        <authorList>
            <person name="Kalkreuter E."/>
            <person name="Kautsar S.A."/>
            <person name="Yang D."/>
            <person name="Bader C.D."/>
            <person name="Teijaro C.N."/>
            <person name="Fluegel L."/>
            <person name="Davis C.M."/>
            <person name="Simpson J.R."/>
            <person name="Lauterbach L."/>
            <person name="Steele A.D."/>
            <person name="Gui C."/>
            <person name="Meng S."/>
            <person name="Li G."/>
            <person name="Viehrig K."/>
            <person name="Ye F."/>
            <person name="Su P."/>
            <person name="Kiefer A.F."/>
            <person name="Nichols A."/>
            <person name="Cepeda A.J."/>
            <person name="Yan W."/>
            <person name="Fan B."/>
            <person name="Jiang Y."/>
            <person name="Adhikari A."/>
            <person name="Zheng C.-J."/>
            <person name="Schuster L."/>
            <person name="Cowan T.M."/>
            <person name="Smanski M.J."/>
            <person name="Chevrette M.G."/>
            <person name="De Carvalho L.P.S."/>
            <person name="Shen B."/>
        </authorList>
    </citation>
    <scope>NUCLEOTIDE SEQUENCE [LARGE SCALE GENOMIC DNA]</scope>
    <source>
        <strain evidence="1 2">NPDC052347</strain>
    </source>
</reference>
<dbReference type="EMBL" id="JBFAUK010000050">
    <property type="protein sequence ID" value="MEV5511090.1"/>
    <property type="molecule type" value="Genomic_DNA"/>
</dbReference>
<protein>
    <submittedName>
        <fullName evidence="1">Uncharacterized protein</fullName>
    </submittedName>
</protein>
<dbReference type="RefSeq" id="WP_153068701.1">
    <property type="nucleotide sequence ID" value="NZ_JBFAUK010000050.1"/>
</dbReference>
<dbReference type="SUPFAM" id="SSF140453">
    <property type="entry name" value="EsxAB dimer-like"/>
    <property type="match status" value="1"/>
</dbReference>
<name>A0ABV3KB81_STRON</name>
<accession>A0ABV3KB81</accession>
<keyword evidence="2" id="KW-1185">Reference proteome</keyword>
<comment type="caution">
    <text evidence="1">The sequence shown here is derived from an EMBL/GenBank/DDBJ whole genome shotgun (WGS) entry which is preliminary data.</text>
</comment>
<dbReference type="Proteomes" id="UP001552594">
    <property type="component" value="Unassembled WGS sequence"/>
</dbReference>
<organism evidence="1 2">
    <name type="scientific">Streptomyces orinoci</name>
    <name type="common">Streptoverticillium orinoci</name>
    <dbReference type="NCBI Taxonomy" id="67339"/>
    <lineage>
        <taxon>Bacteria</taxon>
        <taxon>Bacillati</taxon>
        <taxon>Actinomycetota</taxon>
        <taxon>Actinomycetes</taxon>
        <taxon>Kitasatosporales</taxon>
        <taxon>Streptomycetaceae</taxon>
        <taxon>Streptomyces</taxon>
    </lineage>
</organism>
<sequence>MISYQDILTIDIEKLATAATKWEEMAGKFKDRGSEHKGEVQDLVGDGAWVGQSADVGLVSISQTQQEFASAQGEARAIASVLRSAHKDFKRLIGELKKTVGEAQKAGMVVDSQGRVQYDRSKLGSGATMDLIHNPAILSAEESWASAITAVVTAVNDCDYGVKLALQKAAGVSFFNGLISDPTGVHFNAAADGDRRRVESKAAIDLADRLDKGTLTPEELEDFQHLLRDNYKDKAFSQSFLDALGPERTLHLSDRLNELAEKAKGSDKGAYLGIETDIATTLATATQSSDTAFYKRWRDGLRKTGTEVTDPSSKVPVLGYQSLVTLMSHGGNYSPQFVSDLGDDMIAAEKRDKHVWGMPKGKAFGNPPQWVTKDPIDGLLDIASRDPKTAEAFLDPGRNGENHRLEYLLRDRDWKLRFEPSGHNTHPDLDQTKWVEDSDTRKGLAKAIEAASTGHEPGFPSGLGARHTEGQARVMQDALETLNKTYGKEMPVSLRAPIARTISDYSTDLHEILTGQNPAYGYDGGKDGVWSDKNGDSHIAVKQESLVRVIRAVADDPQSFALIYNTERASSADALARMPDRPLHGDADWTVPSRDTGMNFGILNAVGSDVIMDQRDAKQKWADDVARYGYHLGGAPMSAFVPGVGDAAQRVLDAALYDWSNDVKNLAAEDARGKISEAWTEDSHSVQDLIDSSAKQRHIDPANRMDPEYNSIKQMRQEAVQSYVAGRTRALGYLR</sequence>
<gene>
    <name evidence="1" type="ORF">AB0L16_32530</name>
</gene>
<dbReference type="InterPro" id="IPR036689">
    <property type="entry name" value="ESAT-6-like_sf"/>
</dbReference>
<evidence type="ECO:0000313" key="2">
    <source>
        <dbReference type="Proteomes" id="UP001552594"/>
    </source>
</evidence>
<evidence type="ECO:0000313" key="1">
    <source>
        <dbReference type="EMBL" id="MEV5511090.1"/>
    </source>
</evidence>